<accession>A0AAD2ERS8</accession>
<dbReference type="InterPro" id="IPR036388">
    <property type="entry name" value="WH-like_DNA-bd_sf"/>
</dbReference>
<dbReference type="PROSITE" id="PS50931">
    <property type="entry name" value="HTH_LYSR"/>
    <property type="match status" value="1"/>
</dbReference>
<gene>
    <name evidence="6" type="primary">cynR_7</name>
    <name evidence="6" type="ORF">LMG18091_03775</name>
</gene>
<dbReference type="GO" id="GO:0003700">
    <property type="term" value="F:DNA-binding transcription factor activity"/>
    <property type="evidence" value="ECO:0007669"/>
    <property type="project" value="InterPro"/>
</dbReference>
<keyword evidence="4" id="KW-0804">Transcription</keyword>
<dbReference type="GO" id="GO:0003677">
    <property type="term" value="F:DNA binding"/>
    <property type="evidence" value="ECO:0007669"/>
    <property type="project" value="UniProtKB-KW"/>
</dbReference>
<dbReference type="Gene3D" id="1.10.10.10">
    <property type="entry name" value="Winged helix-like DNA-binding domain superfamily/Winged helix DNA-binding domain"/>
    <property type="match status" value="1"/>
</dbReference>
<evidence type="ECO:0000313" key="6">
    <source>
        <dbReference type="EMBL" id="CAJ0702803.1"/>
    </source>
</evidence>
<evidence type="ECO:0000256" key="1">
    <source>
        <dbReference type="ARBA" id="ARBA00009437"/>
    </source>
</evidence>
<dbReference type="Pfam" id="PF00126">
    <property type="entry name" value="HTH_1"/>
    <property type="match status" value="1"/>
</dbReference>
<dbReference type="PANTHER" id="PTHR30419:SF8">
    <property type="entry name" value="NITROGEN ASSIMILATION TRANSCRIPTIONAL ACTIVATOR-RELATED"/>
    <property type="match status" value="1"/>
</dbReference>
<dbReference type="EMBL" id="CATWAF010000005">
    <property type="protein sequence ID" value="CAJ0702803.1"/>
    <property type="molecule type" value="Genomic_DNA"/>
</dbReference>
<evidence type="ECO:0000256" key="2">
    <source>
        <dbReference type="ARBA" id="ARBA00023015"/>
    </source>
</evidence>
<dbReference type="GO" id="GO:0005829">
    <property type="term" value="C:cytosol"/>
    <property type="evidence" value="ECO:0007669"/>
    <property type="project" value="TreeGrafter"/>
</dbReference>
<evidence type="ECO:0000259" key="5">
    <source>
        <dbReference type="PROSITE" id="PS50931"/>
    </source>
</evidence>
<keyword evidence="2" id="KW-0805">Transcription regulation</keyword>
<dbReference type="InterPro" id="IPR036390">
    <property type="entry name" value="WH_DNA-bd_sf"/>
</dbReference>
<feature type="domain" description="HTH lysR-type" evidence="5">
    <location>
        <begin position="8"/>
        <end position="65"/>
    </location>
</feature>
<evidence type="ECO:0000313" key="7">
    <source>
        <dbReference type="Proteomes" id="UP001189915"/>
    </source>
</evidence>
<dbReference type="FunFam" id="1.10.10.10:FF:000001">
    <property type="entry name" value="LysR family transcriptional regulator"/>
    <property type="match status" value="1"/>
</dbReference>
<comment type="caution">
    <text evidence="6">The sequence shown here is derived from an EMBL/GenBank/DDBJ whole genome shotgun (WGS) entry which is preliminary data.</text>
</comment>
<dbReference type="InterPro" id="IPR050950">
    <property type="entry name" value="HTH-type_LysR_regulators"/>
</dbReference>
<name>A0AAD2ERS8_9RALS</name>
<protein>
    <submittedName>
        <fullName evidence="6">HTH-type transcriptional regulator CynR</fullName>
    </submittedName>
</protein>
<dbReference type="Gene3D" id="3.40.190.290">
    <property type="match status" value="1"/>
</dbReference>
<dbReference type="Proteomes" id="UP001189915">
    <property type="component" value="Unassembled WGS sequence"/>
</dbReference>
<reference evidence="6 7" key="1">
    <citation type="submission" date="2023-07" db="EMBL/GenBank/DDBJ databases">
        <authorList>
            <person name="Peeters C."/>
        </authorList>
    </citation>
    <scope>NUCLEOTIDE SEQUENCE [LARGE SCALE GENOMIC DNA]</scope>
    <source>
        <strain evidence="6 7">LMG 18091</strain>
    </source>
</reference>
<evidence type="ECO:0000256" key="4">
    <source>
        <dbReference type="ARBA" id="ARBA00023163"/>
    </source>
</evidence>
<keyword evidence="3" id="KW-0238">DNA-binding</keyword>
<keyword evidence="7" id="KW-1185">Reference proteome</keyword>
<dbReference type="AlphaFoldDB" id="A0AAD2ERS8"/>
<dbReference type="Pfam" id="PF03466">
    <property type="entry name" value="LysR_substrate"/>
    <property type="match status" value="1"/>
</dbReference>
<dbReference type="RefSeq" id="WP_260801677.1">
    <property type="nucleotide sequence ID" value="NZ_CATWAF010000005.1"/>
</dbReference>
<organism evidence="6 7">
    <name type="scientific">Ralstonia wenshanensis</name>
    <dbReference type="NCBI Taxonomy" id="2842456"/>
    <lineage>
        <taxon>Bacteria</taxon>
        <taxon>Pseudomonadati</taxon>
        <taxon>Pseudomonadota</taxon>
        <taxon>Betaproteobacteria</taxon>
        <taxon>Burkholderiales</taxon>
        <taxon>Burkholderiaceae</taxon>
        <taxon>Ralstonia</taxon>
    </lineage>
</organism>
<sequence length="305" mass="34005">MSSVNLGISERRLRYFYETVSLGSIRAAADRCEVEPSVVSRQIQQLEAELGCKLLERRGRNVVPTEAADLVLDHCRDRWASEETLFTRLGELKGLQRGELRVVTGEGFVEEISNAISFEFCGRYPKINVTLEQVSGHEVVRMIAQHEAHIGIAYCAPKDSSVRVLKTQRAPVRLVAWPDHPLVKRKAHVTLKDVLPYPVALMQEPFGLRKILRAAEFAEKIELKPTLTTNSLASLKNHVRARRALTFMSERAVAKEVGAHELVTVRIANPVLEAAQIQLVVRAEGVASSALIQLQKTLSDMPLFG</sequence>
<dbReference type="PANTHER" id="PTHR30419">
    <property type="entry name" value="HTH-TYPE TRANSCRIPTIONAL REGULATOR YBHD"/>
    <property type="match status" value="1"/>
</dbReference>
<evidence type="ECO:0000256" key="3">
    <source>
        <dbReference type="ARBA" id="ARBA00023125"/>
    </source>
</evidence>
<dbReference type="InterPro" id="IPR000847">
    <property type="entry name" value="LysR_HTH_N"/>
</dbReference>
<dbReference type="SUPFAM" id="SSF53850">
    <property type="entry name" value="Periplasmic binding protein-like II"/>
    <property type="match status" value="1"/>
</dbReference>
<dbReference type="SUPFAM" id="SSF46785">
    <property type="entry name" value="Winged helix' DNA-binding domain"/>
    <property type="match status" value="1"/>
</dbReference>
<comment type="similarity">
    <text evidence="1">Belongs to the LysR transcriptional regulatory family.</text>
</comment>
<proteinExistence type="inferred from homology"/>
<dbReference type="InterPro" id="IPR005119">
    <property type="entry name" value="LysR_subst-bd"/>
</dbReference>